<organism evidence="1 3">
    <name type="scientific">Lysinibacillus sphaericus</name>
    <name type="common">Bacillus sphaericus</name>
    <dbReference type="NCBI Taxonomy" id="1421"/>
    <lineage>
        <taxon>Bacteria</taxon>
        <taxon>Bacillati</taxon>
        <taxon>Bacillota</taxon>
        <taxon>Bacilli</taxon>
        <taxon>Bacillales</taxon>
        <taxon>Bacillaceae</taxon>
        <taxon>Lysinibacillus</taxon>
    </lineage>
</organism>
<protein>
    <submittedName>
        <fullName evidence="1">Uncharacterized protein</fullName>
    </submittedName>
</protein>
<dbReference type="Proteomes" id="UP000255295">
    <property type="component" value="Unassembled WGS sequence"/>
</dbReference>
<dbReference type="RefSeq" id="WP_080653398.1">
    <property type="nucleotide sequence ID" value="NZ_BJNS01000059.1"/>
</dbReference>
<reference evidence="1 3" key="1">
    <citation type="submission" date="2017-03" db="EMBL/GenBank/DDBJ databases">
        <title>The whole genome sequencing and assembly of Lysinibacillus sphaericus DSM 28T strain.</title>
        <authorList>
            <person name="Lee Y.-J."/>
            <person name="Yi H."/>
            <person name="Bahn Y.-S."/>
            <person name="Kim J.F."/>
            <person name="Lee D.-W."/>
        </authorList>
    </citation>
    <scope>NUCLEOTIDE SEQUENCE [LARGE SCALE GENOMIC DNA]</scope>
    <source>
        <strain evidence="1 3">DSM 28</strain>
    </source>
</reference>
<evidence type="ECO:0000313" key="3">
    <source>
        <dbReference type="Proteomes" id="UP000238825"/>
    </source>
</evidence>
<evidence type="ECO:0000313" key="4">
    <source>
        <dbReference type="Proteomes" id="UP000255295"/>
    </source>
</evidence>
<evidence type="ECO:0000313" key="1">
    <source>
        <dbReference type="EMBL" id="AVK96741.1"/>
    </source>
</evidence>
<name>A0A2S0K084_LYSSH</name>
<accession>A0A2S0K084</accession>
<sequence>MVNIVKSTEYCDILKQVKIQDGENVYAIEEIYVKALKRIEVRFAWYKINENGALRYIKNALDLEKESLFELLKMSIEAGIFAKEQFHALSK</sequence>
<gene>
    <name evidence="1" type="ORF">LS41612_10900</name>
    <name evidence="2" type="ORF">NCTC10338_02545</name>
</gene>
<dbReference type="GeneID" id="48276708"/>
<proteinExistence type="predicted"/>
<dbReference type="AlphaFoldDB" id="A0A2S0K084"/>
<dbReference type="EMBL" id="UFSZ01000001">
    <property type="protein sequence ID" value="SUV17442.1"/>
    <property type="molecule type" value="Genomic_DNA"/>
</dbReference>
<dbReference type="Proteomes" id="UP000238825">
    <property type="component" value="Chromosome"/>
</dbReference>
<dbReference type="EMBL" id="CP019980">
    <property type="protein sequence ID" value="AVK96741.1"/>
    <property type="molecule type" value="Genomic_DNA"/>
</dbReference>
<reference evidence="2 4" key="2">
    <citation type="submission" date="2018-06" db="EMBL/GenBank/DDBJ databases">
        <authorList>
            <consortium name="Pathogen Informatics"/>
            <person name="Doyle S."/>
        </authorList>
    </citation>
    <scope>NUCLEOTIDE SEQUENCE [LARGE SCALE GENOMIC DNA]</scope>
    <source>
        <strain evidence="2 4">NCTC10338</strain>
    </source>
</reference>
<evidence type="ECO:0000313" key="2">
    <source>
        <dbReference type="EMBL" id="SUV17442.1"/>
    </source>
</evidence>